<reference evidence="2 3" key="1">
    <citation type="journal article" date="2013" name="Int. J. Syst. Evol. Microbiol.">
        <title>Kordia antarctica sp. nov., isolated from Antarctic seawater.</title>
        <authorList>
            <person name="Baek K."/>
            <person name="Choi A."/>
            <person name="Kang I."/>
            <person name="Lee K."/>
            <person name="Cho J.C."/>
        </authorList>
    </citation>
    <scope>NUCLEOTIDE SEQUENCE [LARGE SCALE GENOMIC DNA]</scope>
    <source>
        <strain evidence="2 3">IMCC3317</strain>
    </source>
</reference>
<feature type="transmembrane region" description="Helical" evidence="1">
    <location>
        <begin position="15"/>
        <end position="37"/>
    </location>
</feature>
<organism evidence="2 3">
    <name type="scientific">Kordia antarctica</name>
    <dbReference type="NCBI Taxonomy" id="1218801"/>
    <lineage>
        <taxon>Bacteria</taxon>
        <taxon>Pseudomonadati</taxon>
        <taxon>Bacteroidota</taxon>
        <taxon>Flavobacteriia</taxon>
        <taxon>Flavobacteriales</taxon>
        <taxon>Flavobacteriaceae</taxon>
        <taxon>Kordia</taxon>
    </lineage>
</organism>
<accession>A0A7L4ZN35</accession>
<name>A0A7L4ZN35_9FLAO</name>
<evidence type="ECO:0000313" key="2">
    <source>
        <dbReference type="EMBL" id="QHI37900.1"/>
    </source>
</evidence>
<dbReference type="AlphaFoldDB" id="A0A7L4ZN35"/>
<keyword evidence="3" id="KW-1185">Reference proteome</keyword>
<evidence type="ECO:0000313" key="3">
    <source>
        <dbReference type="Proteomes" id="UP000464657"/>
    </source>
</evidence>
<keyword evidence="1" id="KW-1133">Transmembrane helix</keyword>
<keyword evidence="1" id="KW-0812">Transmembrane</keyword>
<dbReference type="OrthoDB" id="1200950at2"/>
<feature type="transmembrane region" description="Helical" evidence="1">
    <location>
        <begin position="57"/>
        <end position="76"/>
    </location>
</feature>
<evidence type="ECO:0000256" key="1">
    <source>
        <dbReference type="SAM" id="Phobius"/>
    </source>
</evidence>
<dbReference type="Proteomes" id="UP000464657">
    <property type="component" value="Chromosome"/>
</dbReference>
<gene>
    <name evidence="2" type="ORF">IMCC3317_32830</name>
</gene>
<sequence>MKKEEVIISQGNRPFWHNIMAAFFYTVAVFCVIFFFFNFEFSLNSEYAVRQLDYIDIGAFALSGAFYFSLIQTYYFDFKKKMYKHESAYLIFRLGKWKEMPLLEYISVFKKEEGLYEVNLWHLGNKHFKIYEMFDEDEAMNVGKKLATTLQIDLLDATVANDSKWIDL</sequence>
<dbReference type="KEGG" id="kan:IMCC3317_32830"/>
<dbReference type="RefSeq" id="WP_160130486.1">
    <property type="nucleotide sequence ID" value="NZ_CP019288.1"/>
</dbReference>
<dbReference type="EMBL" id="CP019288">
    <property type="protein sequence ID" value="QHI37900.1"/>
    <property type="molecule type" value="Genomic_DNA"/>
</dbReference>
<keyword evidence="1" id="KW-0472">Membrane</keyword>
<protein>
    <submittedName>
        <fullName evidence="2">Uncharacterized protein</fullName>
    </submittedName>
</protein>
<proteinExistence type="predicted"/>